<feature type="compositionally biased region" description="Polar residues" evidence="1">
    <location>
        <begin position="155"/>
        <end position="165"/>
    </location>
</feature>
<reference evidence="2" key="1">
    <citation type="submission" date="2021-03" db="EMBL/GenBank/DDBJ databases">
        <title>Comparative genomics and phylogenomic investigation of the class Geoglossomycetes provide insights into ecological specialization and systematics.</title>
        <authorList>
            <person name="Melie T."/>
            <person name="Pirro S."/>
            <person name="Miller A.N."/>
            <person name="Quandt A."/>
        </authorList>
    </citation>
    <scope>NUCLEOTIDE SEQUENCE</scope>
    <source>
        <strain evidence="2">CAQ_001_2017</strain>
    </source>
</reference>
<evidence type="ECO:0000313" key="2">
    <source>
        <dbReference type="EMBL" id="KAH0548109.1"/>
    </source>
</evidence>
<proteinExistence type="predicted"/>
<keyword evidence="3" id="KW-1185">Reference proteome</keyword>
<gene>
    <name evidence="2" type="ORF">GP486_008161</name>
</gene>
<feature type="compositionally biased region" description="Basic and acidic residues" evidence="1">
    <location>
        <begin position="234"/>
        <end position="248"/>
    </location>
</feature>
<dbReference type="EMBL" id="JAGHQM010002832">
    <property type="protein sequence ID" value="KAH0548109.1"/>
    <property type="molecule type" value="Genomic_DNA"/>
</dbReference>
<feature type="compositionally biased region" description="Basic and acidic residues" evidence="1">
    <location>
        <begin position="340"/>
        <end position="359"/>
    </location>
</feature>
<dbReference type="AlphaFoldDB" id="A0A9P8IIY0"/>
<comment type="caution">
    <text evidence="2">The sequence shown here is derived from an EMBL/GenBank/DDBJ whole genome shotgun (WGS) entry which is preliminary data.</text>
</comment>
<protein>
    <submittedName>
        <fullName evidence="2">Uncharacterized protein</fullName>
    </submittedName>
</protein>
<sequence>MASSPPKRRKTSPTGSIPIDATPRRKEPSLADAPHTAPGRASFLSPTKASLARFNPGLLERPKSAGGERPQGAGLQEQRLDTSAPETSTAANGTGTEITNGHGEVPVAVGVARGALEKQNGENSSSPGATVGASGRKTRSMSKHGLSAPPRRQSRAASGPSSSPKETGEPLATMSGSVAQTLGANGEAQSLPEGDSGSQVMKALQALAQLDGANDELEAQKPENTLQVPVQADETNHEREAVDPERAPKAPAQVDGAADEEEAEELELPPTPSQRGLADPIVTRPPVGLLNTPSKRPRRSRVLGEALASSPIRPRSTRRAIAPLKKGHDSRSTVLNPRPRTVEAKRRRQEGPESAERDGAPSPKRRKRDDLRVQLRKLQDEVAMYEKEVEQARETQMESSHPPVDPTNEEDRRKIM</sequence>
<feature type="compositionally biased region" description="Basic and acidic residues" evidence="1">
    <location>
        <begin position="384"/>
        <end position="396"/>
    </location>
</feature>
<name>A0A9P8IIY0_9PEZI</name>
<evidence type="ECO:0000313" key="3">
    <source>
        <dbReference type="Proteomes" id="UP000750711"/>
    </source>
</evidence>
<feature type="compositionally biased region" description="Acidic residues" evidence="1">
    <location>
        <begin position="257"/>
        <end position="267"/>
    </location>
</feature>
<feature type="compositionally biased region" description="Polar residues" evidence="1">
    <location>
        <begin position="84"/>
        <end position="99"/>
    </location>
</feature>
<feature type="region of interest" description="Disordered" evidence="1">
    <location>
        <begin position="1"/>
        <end position="372"/>
    </location>
</feature>
<organism evidence="2 3">
    <name type="scientific">Trichoglossum hirsutum</name>
    <dbReference type="NCBI Taxonomy" id="265104"/>
    <lineage>
        <taxon>Eukaryota</taxon>
        <taxon>Fungi</taxon>
        <taxon>Dikarya</taxon>
        <taxon>Ascomycota</taxon>
        <taxon>Pezizomycotina</taxon>
        <taxon>Geoglossomycetes</taxon>
        <taxon>Geoglossales</taxon>
        <taxon>Geoglossaceae</taxon>
        <taxon>Trichoglossum</taxon>
    </lineage>
</organism>
<feature type="compositionally biased region" description="Polar residues" evidence="1">
    <location>
        <begin position="174"/>
        <end position="183"/>
    </location>
</feature>
<dbReference type="Proteomes" id="UP000750711">
    <property type="component" value="Unassembled WGS sequence"/>
</dbReference>
<accession>A0A9P8IIY0</accession>
<feature type="region of interest" description="Disordered" evidence="1">
    <location>
        <begin position="384"/>
        <end position="416"/>
    </location>
</feature>
<feature type="compositionally biased region" description="Basic residues" evidence="1">
    <location>
        <begin position="1"/>
        <end position="11"/>
    </location>
</feature>
<evidence type="ECO:0000256" key="1">
    <source>
        <dbReference type="SAM" id="MobiDB-lite"/>
    </source>
</evidence>